<reference evidence="9 10" key="1">
    <citation type="submission" date="2019-03" db="EMBL/GenBank/DDBJ databases">
        <title>Above-ground endophytic microbial communities from plants in different locations in the United States.</title>
        <authorList>
            <person name="Frank C."/>
        </authorList>
    </citation>
    <scope>NUCLEOTIDE SEQUENCE [LARGE SCALE GENOMIC DNA]</scope>
    <source>
        <strain evidence="9 10">LP_13_YM</strain>
    </source>
</reference>
<dbReference type="InterPro" id="IPR015500">
    <property type="entry name" value="Peptidase_S8_subtilisin-rel"/>
</dbReference>
<evidence type="ECO:0000256" key="2">
    <source>
        <dbReference type="ARBA" id="ARBA00022670"/>
    </source>
</evidence>
<keyword evidence="5 6" id="KW-0720">Serine protease</keyword>
<gene>
    <name evidence="9" type="ORF">EC912_10168</name>
</gene>
<dbReference type="PROSITE" id="PS51892">
    <property type="entry name" value="SUBTILASE"/>
    <property type="match status" value="1"/>
</dbReference>
<comment type="similarity">
    <text evidence="1 6">Belongs to the peptidase S8 family.</text>
</comment>
<dbReference type="InterPro" id="IPR036852">
    <property type="entry name" value="Peptidase_S8/S53_dom_sf"/>
</dbReference>
<dbReference type="InterPro" id="IPR034061">
    <property type="entry name" value="Peptidases_S8_Autotransporter"/>
</dbReference>
<name>A0A4R3Z071_9GAMM</name>
<keyword evidence="10" id="KW-1185">Reference proteome</keyword>
<dbReference type="CDD" id="cd04848">
    <property type="entry name" value="Peptidases_S8_Autotransporter_serine_protease_like"/>
    <property type="match status" value="1"/>
</dbReference>
<feature type="region of interest" description="Disordered" evidence="7">
    <location>
        <begin position="30"/>
        <end position="58"/>
    </location>
</feature>
<dbReference type="Gene3D" id="3.40.50.200">
    <property type="entry name" value="Peptidase S8/S53 domain"/>
    <property type="match status" value="1"/>
</dbReference>
<dbReference type="NCBIfam" id="TIGR02601">
    <property type="entry name" value="autotrns_rpt"/>
    <property type="match status" value="1"/>
</dbReference>
<dbReference type="AlphaFoldDB" id="A0A4R3Z071"/>
<dbReference type="Pfam" id="PF00082">
    <property type="entry name" value="Peptidase_S8"/>
    <property type="match status" value="1"/>
</dbReference>
<dbReference type="InterPro" id="IPR023828">
    <property type="entry name" value="Peptidase_S8_Ser-AS"/>
</dbReference>
<feature type="active site" description="Charge relay system" evidence="6">
    <location>
        <position position="311"/>
    </location>
</feature>
<protein>
    <submittedName>
        <fullName evidence="9">Autotransporter-associated beta strand protein</fullName>
    </submittedName>
</protein>
<dbReference type="GO" id="GO:0006508">
    <property type="term" value="P:proteolysis"/>
    <property type="evidence" value="ECO:0007669"/>
    <property type="project" value="UniProtKB-KW"/>
</dbReference>
<dbReference type="SUPFAM" id="SSF52743">
    <property type="entry name" value="Subtilisin-like"/>
    <property type="match status" value="1"/>
</dbReference>
<dbReference type="SMART" id="SM00869">
    <property type="entry name" value="Autotransporter"/>
    <property type="match status" value="1"/>
</dbReference>
<organism evidence="9 10">
    <name type="scientific">Luteibacter rhizovicinus</name>
    <dbReference type="NCBI Taxonomy" id="242606"/>
    <lineage>
        <taxon>Bacteria</taxon>
        <taxon>Pseudomonadati</taxon>
        <taxon>Pseudomonadota</taxon>
        <taxon>Gammaproteobacteria</taxon>
        <taxon>Lysobacterales</taxon>
        <taxon>Rhodanobacteraceae</taxon>
        <taxon>Luteibacter</taxon>
    </lineage>
</organism>
<dbReference type="InterPro" id="IPR036709">
    <property type="entry name" value="Autotransporte_beta_dom_sf"/>
</dbReference>
<evidence type="ECO:0000313" key="9">
    <source>
        <dbReference type="EMBL" id="TCV97073.1"/>
    </source>
</evidence>
<dbReference type="PROSITE" id="PS00136">
    <property type="entry name" value="SUBTILASE_ASP"/>
    <property type="match status" value="1"/>
</dbReference>
<evidence type="ECO:0000256" key="5">
    <source>
        <dbReference type="ARBA" id="ARBA00022825"/>
    </source>
</evidence>
<dbReference type="Proteomes" id="UP000295645">
    <property type="component" value="Unassembled WGS sequence"/>
</dbReference>
<evidence type="ECO:0000256" key="6">
    <source>
        <dbReference type="PROSITE-ProRule" id="PRU01240"/>
    </source>
</evidence>
<dbReference type="PRINTS" id="PR00723">
    <property type="entry name" value="SUBTILISIN"/>
</dbReference>
<dbReference type="EMBL" id="SMCS01000001">
    <property type="protein sequence ID" value="TCV97073.1"/>
    <property type="molecule type" value="Genomic_DNA"/>
</dbReference>
<dbReference type="RefSeq" id="WP_132141160.1">
    <property type="nucleotide sequence ID" value="NZ_SMCS01000001.1"/>
</dbReference>
<dbReference type="OrthoDB" id="5360469at2"/>
<keyword evidence="2 6" id="KW-0645">Protease</keyword>
<dbReference type="InterPro" id="IPR023827">
    <property type="entry name" value="Peptidase_S8_Asp-AS"/>
</dbReference>
<dbReference type="GO" id="GO:0004252">
    <property type="term" value="F:serine-type endopeptidase activity"/>
    <property type="evidence" value="ECO:0007669"/>
    <property type="project" value="UniProtKB-UniRule"/>
</dbReference>
<dbReference type="PANTHER" id="PTHR43806">
    <property type="entry name" value="PEPTIDASE S8"/>
    <property type="match status" value="1"/>
</dbReference>
<dbReference type="SUPFAM" id="SSF103515">
    <property type="entry name" value="Autotransporter"/>
    <property type="match status" value="1"/>
</dbReference>
<dbReference type="InterPro" id="IPR005546">
    <property type="entry name" value="Autotransporte_beta"/>
</dbReference>
<dbReference type="PROSITE" id="PS00138">
    <property type="entry name" value="SUBTILASE_SER"/>
    <property type="match status" value="1"/>
</dbReference>
<proteinExistence type="inferred from homology"/>
<evidence type="ECO:0000256" key="3">
    <source>
        <dbReference type="ARBA" id="ARBA00022729"/>
    </source>
</evidence>
<dbReference type="PROSITE" id="PS51208">
    <property type="entry name" value="AUTOTRANSPORTER"/>
    <property type="match status" value="1"/>
</dbReference>
<evidence type="ECO:0000256" key="4">
    <source>
        <dbReference type="ARBA" id="ARBA00022801"/>
    </source>
</evidence>
<comment type="caution">
    <text evidence="9">The sequence shown here is derived from an EMBL/GenBank/DDBJ whole genome shotgun (WGS) entry which is preliminary data.</text>
</comment>
<feature type="compositionally biased region" description="Pro residues" evidence="7">
    <location>
        <begin position="42"/>
        <end position="58"/>
    </location>
</feature>
<keyword evidence="3" id="KW-0732">Signal</keyword>
<dbReference type="InterPro" id="IPR013425">
    <property type="entry name" value="Autotrns_rpt"/>
</dbReference>
<accession>A0A4R3Z071</accession>
<feature type="domain" description="Autotransporter" evidence="8">
    <location>
        <begin position="657"/>
        <end position="934"/>
    </location>
</feature>
<sequence length="934" mass="95696">MNVVIAPRRRELTLAICVAFGVTACGGGGSGATRPVGLPSTPSTPAPPTNPTPPPVQPPLDAQLRLTNTTAAHAAGFTGQGVTIGIVDSGVTRTHPSLVGRVISNLNYVDPSTNNLGVDDVVGHGTAVAQIAAGRPFGQFPGGIAPDAQIISARIVSDKAPTDDGSGQGTKVTSADPLQTVNVNLYNAGVRAMNNSWGGLYWDATDAATTKSFHDAYALFVSKGLVVFAAGNDGKPNPSDVAALPSRAPDLATGWLTVVALDSNNPTQLASYSNRCGIAMSYCLAAPGSVITTGTKDTSANPSYAIWTGTSLAAPQVTGAVAVVWSAFPSFSNDAVRQIILGTADDLGAAGPDAVFGYGSLDVGRAVRGPAKLDWGTFNADMGGRNAEFANDISGAGKLSVNGPGTLTLSGQNTYLGGTAVTGGAILDARKALPGVLGILGSTAIARGDIGGSVTNSGTLQTDNVAVHVGGDYTQGAAGRLSQKLGAPLLVGGAATLNGDFQVAGAVPGYVVTSHQSVLTAGKGVQGKFASTSLAQGVFLSSTLNYLPTEVWVDTTSLSVTQVATQSMSASPVALASAQRLDGAFQQINQNLAGSSASTASLDQKLLLAAGSIQQSPTTRVAQASLESLSGQLHAASTAVTFAGIDASNDALMAHFDQMSGGGAWMQSLGHQGSLSRGGFGNVGFALDGGLVGSDIRLGNSGFAGMAIGQSSSIGQLADSADRSRSRGTEGMFYAGTRGSHWYGVGRVGFGSYRENMQRMLQLGEQAAFVGSDATGRYNVAYGEFGYRADTNAFAFMPFMNLQYASIRRSAFQESGGDGFGLSANAQTTSRWQAGIGVRGGRSWLTSWGTIRLDARLGWQNAFATRGEVFSARYTGIAQWAPVEGIGLSRRAGTAGVTLGWQMSPRTQFGFNVDQRLADRDNSRSASATFRMVW</sequence>
<evidence type="ECO:0000313" key="10">
    <source>
        <dbReference type="Proteomes" id="UP000295645"/>
    </source>
</evidence>
<evidence type="ECO:0000256" key="1">
    <source>
        <dbReference type="ARBA" id="ARBA00011073"/>
    </source>
</evidence>
<dbReference type="PANTHER" id="PTHR43806:SF11">
    <property type="entry name" value="CEREVISIN-RELATED"/>
    <property type="match status" value="1"/>
</dbReference>
<dbReference type="InterPro" id="IPR000209">
    <property type="entry name" value="Peptidase_S8/S53_dom"/>
</dbReference>
<feature type="active site" description="Charge relay system" evidence="6">
    <location>
        <position position="124"/>
    </location>
</feature>
<evidence type="ECO:0000256" key="7">
    <source>
        <dbReference type="SAM" id="MobiDB-lite"/>
    </source>
</evidence>
<feature type="active site" description="Charge relay system" evidence="6">
    <location>
        <position position="88"/>
    </location>
</feature>
<dbReference type="InterPro" id="IPR050131">
    <property type="entry name" value="Peptidase_S8_subtilisin-like"/>
</dbReference>
<dbReference type="Gene3D" id="2.40.128.130">
    <property type="entry name" value="Autotransporter beta-domain"/>
    <property type="match status" value="1"/>
</dbReference>
<dbReference type="Pfam" id="PF03797">
    <property type="entry name" value="Autotransporter"/>
    <property type="match status" value="1"/>
</dbReference>
<keyword evidence="4 6" id="KW-0378">Hydrolase</keyword>
<evidence type="ECO:0000259" key="8">
    <source>
        <dbReference type="PROSITE" id="PS51208"/>
    </source>
</evidence>